<evidence type="ECO:0000256" key="4">
    <source>
        <dbReference type="ARBA" id="ARBA00022989"/>
    </source>
</evidence>
<dbReference type="GO" id="GO:0005886">
    <property type="term" value="C:plasma membrane"/>
    <property type="evidence" value="ECO:0007669"/>
    <property type="project" value="UniProtKB-SubCell"/>
</dbReference>
<keyword evidence="3 7" id="KW-0812">Transmembrane</keyword>
<keyword evidence="5 7" id="KW-0472">Membrane</keyword>
<evidence type="ECO:0000256" key="3">
    <source>
        <dbReference type="ARBA" id="ARBA00022692"/>
    </source>
</evidence>
<accession>A0A7U4TJ64</accession>
<comment type="subcellular location">
    <subcellularLocation>
        <location evidence="1">Cell membrane</location>
        <topology evidence="1">Multi-pass membrane protein</topology>
    </subcellularLocation>
</comment>
<dbReference type="KEGG" id="daw:HS1_002386"/>
<keyword evidence="4 7" id="KW-1133">Transmembrane helix</keyword>
<feature type="domain" description="MacB-like periplasmic core" evidence="9">
    <location>
        <begin position="2"/>
        <end position="91"/>
    </location>
</feature>
<dbReference type="InterPro" id="IPR025857">
    <property type="entry name" value="MacB_PCD"/>
</dbReference>
<evidence type="ECO:0000256" key="6">
    <source>
        <dbReference type="ARBA" id="ARBA00038076"/>
    </source>
</evidence>
<gene>
    <name evidence="10" type="ORF">HS1_002386</name>
</gene>
<sequence length="251" mass="27840">MAVLGSKVAEELFPNESPIGSISLLIRRLSVQVIGVLGERGGAIGRKYLDDRIVIPITTLMRRILNEERYITLIRVRTSAPLKETAENIRALLRRNHGLSGSKPDDFRIRTAEEVLKYLMVVSGTLIIFLGTSGVICLLVGGFILANLFYLSINERRKEIGIKRAFGTREKDIFRFFLLEIVVTTIFGGILGILLALIGGFVLEHFGNIPMVFSYKVWSIVFILSLLVGLISGMRLAMRAAKIAPILAIRG</sequence>
<dbReference type="InterPro" id="IPR003838">
    <property type="entry name" value="ABC3_permease_C"/>
</dbReference>
<name>A0A7U4TJ64_DESA2</name>
<evidence type="ECO:0000313" key="11">
    <source>
        <dbReference type="Proteomes" id="UP000070560"/>
    </source>
</evidence>
<dbReference type="PANTHER" id="PTHR30572:SF4">
    <property type="entry name" value="ABC TRANSPORTER PERMEASE YTRF"/>
    <property type="match status" value="1"/>
</dbReference>
<dbReference type="Proteomes" id="UP000070560">
    <property type="component" value="Chromosome"/>
</dbReference>
<dbReference type="InterPro" id="IPR050250">
    <property type="entry name" value="Macrolide_Exporter_MacB"/>
</dbReference>
<feature type="transmembrane region" description="Helical" evidence="7">
    <location>
        <begin position="215"/>
        <end position="237"/>
    </location>
</feature>
<feature type="domain" description="ABC3 transporter permease C-terminal" evidence="8">
    <location>
        <begin position="134"/>
        <end position="245"/>
    </location>
</feature>
<feature type="transmembrane region" description="Helical" evidence="7">
    <location>
        <begin position="126"/>
        <end position="153"/>
    </location>
</feature>
<reference evidence="10 11" key="1">
    <citation type="submission" date="2015-10" db="EMBL/GenBank/DDBJ databases">
        <title>Candidatus Desulfofervidus auxilii, a hydrogenotrophic sulfate-reducing bacterium involved in the thermophilic anaerobic oxidation of methane.</title>
        <authorList>
            <person name="Krukenberg V."/>
            <person name="Richter M."/>
            <person name="Wegener G."/>
        </authorList>
    </citation>
    <scope>NUCLEOTIDE SEQUENCE [LARGE SCALE GENOMIC DNA]</scope>
    <source>
        <strain evidence="10 11">HS1</strain>
    </source>
</reference>
<dbReference type="AlphaFoldDB" id="A0A7U4TJ64"/>
<dbReference type="Pfam" id="PF02687">
    <property type="entry name" value="FtsX"/>
    <property type="match status" value="1"/>
</dbReference>
<proteinExistence type="inferred from homology"/>
<evidence type="ECO:0000256" key="2">
    <source>
        <dbReference type="ARBA" id="ARBA00022475"/>
    </source>
</evidence>
<keyword evidence="11" id="KW-1185">Reference proteome</keyword>
<dbReference type="GO" id="GO:0022857">
    <property type="term" value="F:transmembrane transporter activity"/>
    <property type="evidence" value="ECO:0007669"/>
    <property type="project" value="TreeGrafter"/>
</dbReference>
<organism evidence="10 11">
    <name type="scientific">Desulfofervidus auxilii</name>
    <dbReference type="NCBI Taxonomy" id="1621989"/>
    <lineage>
        <taxon>Bacteria</taxon>
        <taxon>Pseudomonadati</taxon>
        <taxon>Thermodesulfobacteriota</taxon>
        <taxon>Candidatus Desulfofervidia</taxon>
        <taxon>Candidatus Desulfofervidales</taxon>
        <taxon>Candidatus Desulfofervidaceae</taxon>
        <taxon>Candidatus Desulfofervidus</taxon>
    </lineage>
</organism>
<evidence type="ECO:0000259" key="9">
    <source>
        <dbReference type="Pfam" id="PF12704"/>
    </source>
</evidence>
<dbReference type="EMBL" id="CP013015">
    <property type="protein sequence ID" value="AMM42168.1"/>
    <property type="molecule type" value="Genomic_DNA"/>
</dbReference>
<evidence type="ECO:0000313" key="10">
    <source>
        <dbReference type="EMBL" id="AMM42168.1"/>
    </source>
</evidence>
<dbReference type="PANTHER" id="PTHR30572">
    <property type="entry name" value="MEMBRANE COMPONENT OF TRANSPORTER-RELATED"/>
    <property type="match status" value="1"/>
</dbReference>
<keyword evidence="2" id="KW-1003">Cell membrane</keyword>
<comment type="similarity">
    <text evidence="6">Belongs to the ABC-4 integral membrane protein family.</text>
</comment>
<evidence type="ECO:0000256" key="1">
    <source>
        <dbReference type="ARBA" id="ARBA00004651"/>
    </source>
</evidence>
<evidence type="ECO:0000256" key="7">
    <source>
        <dbReference type="SAM" id="Phobius"/>
    </source>
</evidence>
<evidence type="ECO:0000256" key="5">
    <source>
        <dbReference type="ARBA" id="ARBA00023136"/>
    </source>
</evidence>
<protein>
    <submittedName>
        <fullName evidence="10">Multidrug ABC transporter substrate-binding protein</fullName>
    </submittedName>
</protein>
<evidence type="ECO:0000259" key="8">
    <source>
        <dbReference type="Pfam" id="PF02687"/>
    </source>
</evidence>
<feature type="transmembrane region" description="Helical" evidence="7">
    <location>
        <begin position="174"/>
        <end position="203"/>
    </location>
</feature>
<dbReference type="Pfam" id="PF12704">
    <property type="entry name" value="MacB_PCD"/>
    <property type="match status" value="1"/>
</dbReference>